<sequence length="309" mass="33480">MTAVFFYCDESGAKGYANQDEAFPGEVGVFAGIMVPEECLATVKPTFDQIAARYTPASGKLHIADLAPAQQEALRHELFAAIKNTKLPCFWYAIHVAGLHSHHQTFIQTLKQSAEALRAARGGAEPRIKRGSQREEAASMHVELFSGLYSHLVAFLSERDRQGVDIEIRTDQVDTPLVKRFTEVAGDLLDNDPSVATATGFDAVEKRVVTGSVTTTVQWPPELDFSPLVSSLSIVTMPDSDGLVLAADVLANSLNYLFKSRDTDALYGPLNRMDAVAGHPLAAHLDAFFNWGGGDCVGDGIYQHPKAST</sequence>
<accession>A0A840MN62</accession>
<dbReference type="RefSeq" id="WP_184038892.1">
    <property type="nucleotide sequence ID" value="NZ_JACHHY010000012.1"/>
</dbReference>
<protein>
    <recommendedName>
        <fullName evidence="3">DUF3800 domain-containing protein</fullName>
    </recommendedName>
</protein>
<organism evidence="1 2">
    <name type="scientific">Chitinivorax tropicus</name>
    <dbReference type="NCBI Taxonomy" id="714531"/>
    <lineage>
        <taxon>Bacteria</taxon>
        <taxon>Pseudomonadati</taxon>
        <taxon>Pseudomonadota</taxon>
        <taxon>Betaproteobacteria</taxon>
        <taxon>Chitinivorax</taxon>
    </lineage>
</organism>
<evidence type="ECO:0008006" key="3">
    <source>
        <dbReference type="Google" id="ProtNLM"/>
    </source>
</evidence>
<evidence type="ECO:0000313" key="1">
    <source>
        <dbReference type="EMBL" id="MBB5018905.1"/>
    </source>
</evidence>
<proteinExistence type="predicted"/>
<gene>
    <name evidence="1" type="ORF">HNQ59_002202</name>
</gene>
<dbReference type="Proteomes" id="UP000575898">
    <property type="component" value="Unassembled WGS sequence"/>
</dbReference>
<dbReference type="AlphaFoldDB" id="A0A840MN62"/>
<dbReference type="EMBL" id="JACHHY010000012">
    <property type="protein sequence ID" value="MBB5018905.1"/>
    <property type="molecule type" value="Genomic_DNA"/>
</dbReference>
<keyword evidence="2" id="KW-1185">Reference proteome</keyword>
<comment type="caution">
    <text evidence="1">The sequence shown here is derived from an EMBL/GenBank/DDBJ whole genome shotgun (WGS) entry which is preliminary data.</text>
</comment>
<name>A0A840MN62_9PROT</name>
<reference evidence="1 2" key="1">
    <citation type="submission" date="2020-08" db="EMBL/GenBank/DDBJ databases">
        <title>Genomic Encyclopedia of Type Strains, Phase IV (KMG-IV): sequencing the most valuable type-strain genomes for metagenomic binning, comparative biology and taxonomic classification.</title>
        <authorList>
            <person name="Goeker M."/>
        </authorList>
    </citation>
    <scope>NUCLEOTIDE SEQUENCE [LARGE SCALE GENOMIC DNA]</scope>
    <source>
        <strain evidence="1 2">DSM 27165</strain>
    </source>
</reference>
<evidence type="ECO:0000313" key="2">
    <source>
        <dbReference type="Proteomes" id="UP000575898"/>
    </source>
</evidence>